<name>A0A8C5G671_GOUWI</name>
<evidence type="ECO:0000313" key="3">
    <source>
        <dbReference type="Proteomes" id="UP000694680"/>
    </source>
</evidence>
<dbReference type="PANTHER" id="PTHR12356">
    <property type="entry name" value="NUCLEAR MOVEMENT PROTEIN NUDC"/>
    <property type="match status" value="1"/>
</dbReference>
<dbReference type="AlphaFoldDB" id="A0A8C5G671"/>
<dbReference type="Proteomes" id="UP000694680">
    <property type="component" value="Chromosome 1"/>
</dbReference>
<dbReference type="GO" id="GO:0006457">
    <property type="term" value="P:protein folding"/>
    <property type="evidence" value="ECO:0007669"/>
    <property type="project" value="TreeGrafter"/>
</dbReference>
<dbReference type="SUPFAM" id="SSF49764">
    <property type="entry name" value="HSP20-like chaperones"/>
    <property type="match status" value="1"/>
</dbReference>
<dbReference type="GO" id="GO:0005737">
    <property type="term" value="C:cytoplasm"/>
    <property type="evidence" value="ECO:0007669"/>
    <property type="project" value="TreeGrafter"/>
</dbReference>
<gene>
    <name evidence="2" type="primary">LOC114470021</name>
</gene>
<dbReference type="InterPro" id="IPR007052">
    <property type="entry name" value="CS_dom"/>
</dbReference>
<dbReference type="PANTHER" id="PTHR12356:SF19">
    <property type="entry name" value="NUDC DOMAIN-CONTAINING PROTEIN 3"/>
    <property type="match status" value="1"/>
</dbReference>
<evidence type="ECO:0000259" key="1">
    <source>
        <dbReference type="Pfam" id="PF04969"/>
    </source>
</evidence>
<proteinExistence type="predicted"/>
<feature type="domain" description="CS" evidence="1">
    <location>
        <begin position="84"/>
        <end position="139"/>
    </location>
</feature>
<dbReference type="Gene3D" id="2.60.40.790">
    <property type="match status" value="1"/>
</dbReference>
<organism evidence="2 3">
    <name type="scientific">Gouania willdenowi</name>
    <name type="common">Blunt-snouted clingfish</name>
    <name type="synonym">Lepadogaster willdenowi</name>
    <dbReference type="NCBI Taxonomy" id="441366"/>
    <lineage>
        <taxon>Eukaryota</taxon>
        <taxon>Metazoa</taxon>
        <taxon>Chordata</taxon>
        <taxon>Craniata</taxon>
        <taxon>Vertebrata</taxon>
        <taxon>Euteleostomi</taxon>
        <taxon>Actinopterygii</taxon>
        <taxon>Neopterygii</taxon>
        <taxon>Teleostei</taxon>
        <taxon>Neoteleostei</taxon>
        <taxon>Acanthomorphata</taxon>
        <taxon>Ovalentaria</taxon>
        <taxon>Blenniimorphae</taxon>
        <taxon>Blenniiformes</taxon>
        <taxon>Gobiesocoidei</taxon>
        <taxon>Gobiesocidae</taxon>
        <taxon>Gobiesocinae</taxon>
        <taxon>Gouania</taxon>
    </lineage>
</organism>
<reference evidence="2" key="3">
    <citation type="submission" date="2025-09" db="UniProtKB">
        <authorList>
            <consortium name="Ensembl"/>
        </authorList>
    </citation>
    <scope>IDENTIFICATION</scope>
</reference>
<dbReference type="GO" id="GO:0051082">
    <property type="term" value="F:unfolded protein binding"/>
    <property type="evidence" value="ECO:0007669"/>
    <property type="project" value="TreeGrafter"/>
</dbReference>
<evidence type="ECO:0000313" key="2">
    <source>
        <dbReference type="Ensembl" id="ENSGWIP00000017697.1"/>
    </source>
</evidence>
<sequence>DFSQVANSNAQNSSASTRVCRKISDWLEPSVISESVQTLTCDLCGIATVRKFSKPTPTATMERSEKITAGLRTTVTWRFESSYQRQCSKVRVHLQSNSVCVRVNDEAGEKTLMEGKFTHRISTADSLWCLEPGECVLVTSEFWWSAVLVGEAEIDVDKIRKERFVENDEEHAVLDRLHFDAQQKLQGKPQSHEIMKDNQFKENHKESALFNSILK</sequence>
<dbReference type="Ensembl" id="ENSGWIT00000019527.1">
    <property type="protein sequence ID" value="ENSGWIP00000017697.1"/>
    <property type="gene ID" value="ENSGWIG00000009843.1"/>
</dbReference>
<reference evidence="2" key="2">
    <citation type="submission" date="2025-08" db="UniProtKB">
        <authorList>
            <consortium name="Ensembl"/>
        </authorList>
    </citation>
    <scope>IDENTIFICATION</scope>
</reference>
<dbReference type="Pfam" id="PF04969">
    <property type="entry name" value="CS"/>
    <property type="match status" value="1"/>
</dbReference>
<accession>A0A8C5G671</accession>
<keyword evidence="3" id="KW-1185">Reference proteome</keyword>
<reference evidence="2" key="1">
    <citation type="submission" date="2020-06" db="EMBL/GenBank/DDBJ databases">
        <authorList>
            <consortium name="Wellcome Sanger Institute Data Sharing"/>
        </authorList>
    </citation>
    <scope>NUCLEOTIDE SEQUENCE [LARGE SCALE GENOMIC DNA]</scope>
</reference>
<dbReference type="InterPro" id="IPR008978">
    <property type="entry name" value="HSP20-like_chaperone"/>
</dbReference>
<dbReference type="InterPro" id="IPR037898">
    <property type="entry name" value="NudC_fam"/>
</dbReference>
<protein>
    <submittedName>
        <fullName evidence="2">NudC domain-containing protein 3-like</fullName>
    </submittedName>
</protein>